<feature type="transmembrane region" description="Helical" evidence="5">
    <location>
        <begin position="680"/>
        <end position="704"/>
    </location>
</feature>
<dbReference type="GO" id="GO:0004180">
    <property type="term" value="F:carboxypeptidase activity"/>
    <property type="evidence" value="ECO:0007669"/>
    <property type="project" value="UniProtKB-KW"/>
</dbReference>
<keyword evidence="2" id="KW-0732">Signal</keyword>
<reference evidence="7 8" key="1">
    <citation type="submission" date="2015-01" db="EMBL/GenBank/DDBJ databases">
        <title>Evolution of Trichinella species and genotypes.</title>
        <authorList>
            <person name="Korhonen P.K."/>
            <person name="Edoardo P."/>
            <person name="Giuseppe L.R."/>
            <person name="Gasser R.B."/>
        </authorList>
    </citation>
    <scope>NUCLEOTIDE SEQUENCE [LARGE SCALE GENOMIC DNA]</scope>
    <source>
        <strain evidence="7">ISS120</strain>
    </source>
</reference>
<feature type="region of interest" description="Disordered" evidence="4">
    <location>
        <begin position="123"/>
        <end position="142"/>
    </location>
</feature>
<dbReference type="Pfam" id="PF13855">
    <property type="entry name" value="LRR_8"/>
    <property type="match status" value="3"/>
</dbReference>
<dbReference type="STRING" id="45882.A0A0V1DD66"/>
<evidence type="ECO:0000313" key="7">
    <source>
        <dbReference type="EMBL" id="KRY59484.1"/>
    </source>
</evidence>
<dbReference type="PROSITE" id="PS51450">
    <property type="entry name" value="LRR"/>
    <property type="match status" value="2"/>
</dbReference>
<dbReference type="PANTHER" id="PTHR24366:SF168">
    <property type="entry name" value="GH22922P-RELATED"/>
    <property type="match status" value="1"/>
</dbReference>
<dbReference type="PANTHER" id="PTHR24366">
    <property type="entry name" value="IG(IMMUNOGLOBULIN) AND LRR(LEUCINE RICH REPEAT) DOMAINS"/>
    <property type="match status" value="1"/>
</dbReference>
<evidence type="ECO:0000259" key="6">
    <source>
        <dbReference type="SMART" id="SM00082"/>
    </source>
</evidence>
<keyword evidence="5" id="KW-0472">Membrane</keyword>
<keyword evidence="5" id="KW-1133">Transmembrane helix</keyword>
<dbReference type="SUPFAM" id="SSF52047">
    <property type="entry name" value="RNI-like"/>
    <property type="match status" value="1"/>
</dbReference>
<proteinExistence type="predicted"/>
<evidence type="ECO:0000256" key="2">
    <source>
        <dbReference type="ARBA" id="ARBA00022729"/>
    </source>
</evidence>
<evidence type="ECO:0000256" key="1">
    <source>
        <dbReference type="ARBA" id="ARBA00022614"/>
    </source>
</evidence>
<evidence type="ECO:0000256" key="5">
    <source>
        <dbReference type="SAM" id="Phobius"/>
    </source>
</evidence>
<dbReference type="InterPro" id="IPR000483">
    <property type="entry name" value="Cys-rich_flank_reg_C"/>
</dbReference>
<dbReference type="SMART" id="SM00082">
    <property type="entry name" value="LRRCT"/>
    <property type="match status" value="1"/>
</dbReference>
<dbReference type="InterPro" id="IPR001611">
    <property type="entry name" value="Leu-rich_rpt"/>
</dbReference>
<dbReference type="OMA" id="DMGTMPI"/>
<comment type="caution">
    <text evidence="7">The sequence shown here is derived from an EMBL/GenBank/DDBJ whole genome shotgun (WGS) entry which is preliminary data.</text>
</comment>
<sequence>MTVNIEAALGKYGSVGNGGAVPPRPVRNLLFNCDHLPCTADGQLLQKIKAMVEKVNEAKGYKKIKMTISSFQSRNQVSMEKRSFSNTNDPISQATTVELYHRPCKRRNTNRPKLSTTRLAISQGQNKGSVHHLRPQNRSEKRNISSQSTMLLVPLLLVISSILKCTISIGILCPDQCTCNKSSNIDDYANHLQSKQSVAVHCLLGGLKDESLAKLVQRLPSGTTTLRVVGSEISPNNFSMSEEFTRLNQLQHLHLIRCGLYSLGKRVLVKMKNLNTLHLEDNLISHIGPDTFDDTEQLQKLVLRNNNLPLDALPTGSFAYLKSLQILDLSYNKKRGPFAANIFSGLINLRQLALDGDPLLQQDWRAFDDLPNIEKLLLHNCEISSTPPEYALRKNIRLKHLDLSANALTSTDLGYLIGRLPAIEELNISKNRRLLTELTAGAFAHARLKSLNLAGNGLGQLTNASSYQQQHHSTLMLLLNGSRLEHINLCNNGFRQFQSSMLVSSRKTISKLNLCGNQLRFVDDQMTKEMYKLNLLDLSDNRIETLPIHLPSQFSNLLLLNLSGNAISTLHPEHMRTLKKLKILDISRCKLTQLPGYLLDLTYSFDQIYLHDNPWNCRCEVGPLKKFLQKNKHKHSLRQVQCITPKDMQGLSVISIDEQHSDCILGHAQQSTRLKSKSSLFVIIIGMTLIVLLVNVTIVVLCIYNRPNGTYRTHEENYEHCRILDLPVSQTVAVKSQSPTSNQLLSI</sequence>
<keyword evidence="3" id="KW-0677">Repeat</keyword>
<dbReference type="EMBL" id="JYDI01000012">
    <property type="protein sequence ID" value="KRY59484.1"/>
    <property type="molecule type" value="Genomic_DNA"/>
</dbReference>
<keyword evidence="5" id="KW-0812">Transmembrane</keyword>
<dbReference type="SMART" id="SM00369">
    <property type="entry name" value="LRR_TYP"/>
    <property type="match status" value="8"/>
</dbReference>
<dbReference type="InterPro" id="IPR003591">
    <property type="entry name" value="Leu-rich_rpt_typical-subtyp"/>
</dbReference>
<protein>
    <submittedName>
        <fullName evidence="7">Carboxypeptidase N subunit 2</fullName>
    </submittedName>
</protein>
<dbReference type="InterPro" id="IPR032675">
    <property type="entry name" value="LRR_dom_sf"/>
</dbReference>
<accession>A0A0V1DD66</accession>
<dbReference type="OrthoDB" id="9229163at2759"/>
<evidence type="ECO:0000256" key="3">
    <source>
        <dbReference type="ARBA" id="ARBA00022737"/>
    </source>
</evidence>
<keyword evidence="7" id="KW-0645">Protease</keyword>
<keyword evidence="8" id="KW-1185">Reference proteome</keyword>
<evidence type="ECO:0000313" key="8">
    <source>
        <dbReference type="Proteomes" id="UP000054653"/>
    </source>
</evidence>
<dbReference type="Gene3D" id="3.80.10.10">
    <property type="entry name" value="Ribonuclease Inhibitor"/>
    <property type="match status" value="2"/>
</dbReference>
<keyword evidence="7" id="KW-0378">Hydrolase</keyword>
<organism evidence="7 8">
    <name type="scientific">Trichinella britovi</name>
    <name type="common">Parasitic roundworm</name>
    <dbReference type="NCBI Taxonomy" id="45882"/>
    <lineage>
        <taxon>Eukaryota</taxon>
        <taxon>Metazoa</taxon>
        <taxon>Ecdysozoa</taxon>
        <taxon>Nematoda</taxon>
        <taxon>Enoplea</taxon>
        <taxon>Dorylaimia</taxon>
        <taxon>Trichinellida</taxon>
        <taxon>Trichinellidae</taxon>
        <taxon>Trichinella</taxon>
    </lineage>
</organism>
<name>A0A0V1DD66_TRIBR</name>
<evidence type="ECO:0000256" key="4">
    <source>
        <dbReference type="SAM" id="MobiDB-lite"/>
    </source>
</evidence>
<keyword evidence="7" id="KW-0121">Carboxypeptidase</keyword>
<keyword evidence="1" id="KW-0433">Leucine-rich repeat</keyword>
<feature type="domain" description="LRRCT" evidence="6">
    <location>
        <begin position="613"/>
        <end position="664"/>
    </location>
</feature>
<dbReference type="Proteomes" id="UP000054653">
    <property type="component" value="Unassembled WGS sequence"/>
</dbReference>
<dbReference type="AlphaFoldDB" id="A0A0V1DD66"/>
<gene>
    <name evidence="7" type="primary">Cpn2</name>
    <name evidence="7" type="ORF">T03_3185</name>
</gene>
<dbReference type="SUPFAM" id="SSF52058">
    <property type="entry name" value="L domain-like"/>
    <property type="match status" value="1"/>
</dbReference>